<dbReference type="FunCoup" id="A0A482X250">
    <property type="interactions" value="1012"/>
</dbReference>
<sequence length="422" mass="47893">MAKSTKKNMANRSKAVKKKGHPEMENQTQAHNNSAGDFVSVKSNKRHTKQMALHEKRERESIVLWRKPFVTLDYFVRELGMNAYSAYRSVLSHKLTVFLSVVCAMLFYGLAHVDGPHRILMEYSQRKMWLCLYWVGLGVLSSIGLGTGLHTFVLYLGPHIAQVTLAAYECGNLNFPEPPYPDEILCPTVDDPRWVTSLLNIMRKVQLEAVMWGAGTALGELPPYFMARAARLSGKEDEEDEELEELKRIKKTKKGALTLSDRAKLAVQQLVEKVGFFGILACASVPNPLFDLAGITCGHFLVPFWTFFGAVLIGKAVIKMTLQVFFVIVTFNDTLIKKIMVFLENVPSVGIVFQRLLREVLDKQKERFNKKDQVEKSVNYIGKAFEIFVLSMILYFVISIVNSLAQSYHKRLCKRKENEKSA</sequence>
<dbReference type="AlphaFoldDB" id="A0A482X250"/>
<feature type="transmembrane region" description="Helical" evidence="2">
    <location>
        <begin position="387"/>
        <end position="405"/>
    </location>
</feature>
<evidence type="ECO:0000313" key="4">
    <source>
        <dbReference type="Proteomes" id="UP000291343"/>
    </source>
</evidence>
<proteinExistence type="predicted"/>
<dbReference type="OrthoDB" id="2016540at2759"/>
<keyword evidence="2" id="KW-1133">Transmembrane helix</keyword>
<dbReference type="Proteomes" id="UP000291343">
    <property type="component" value="Unassembled WGS sequence"/>
</dbReference>
<feature type="transmembrane region" description="Helical" evidence="2">
    <location>
        <begin position="133"/>
        <end position="156"/>
    </location>
</feature>
<name>A0A482X250_LAOST</name>
<keyword evidence="2" id="KW-0472">Membrane</keyword>
<feature type="compositionally biased region" description="Polar residues" evidence="1">
    <location>
        <begin position="25"/>
        <end position="35"/>
    </location>
</feature>
<evidence type="ECO:0000256" key="1">
    <source>
        <dbReference type="SAM" id="MobiDB-lite"/>
    </source>
</evidence>
<keyword evidence="2" id="KW-0812">Transmembrane</keyword>
<dbReference type="InParanoid" id="A0A482X250"/>
<dbReference type="STRING" id="195883.A0A482X250"/>
<dbReference type="EMBL" id="QKKF02019844">
    <property type="protein sequence ID" value="RZF39450.1"/>
    <property type="molecule type" value="Genomic_DNA"/>
</dbReference>
<evidence type="ECO:0000256" key="2">
    <source>
        <dbReference type="SAM" id="Phobius"/>
    </source>
</evidence>
<feature type="region of interest" description="Disordered" evidence="1">
    <location>
        <begin position="1"/>
        <end position="38"/>
    </location>
</feature>
<accession>A0A482X250</accession>
<comment type="caution">
    <text evidence="3">The sequence shown here is derived from an EMBL/GenBank/DDBJ whole genome shotgun (WGS) entry which is preliminary data.</text>
</comment>
<protein>
    <recommendedName>
        <fullName evidence="5">Vacuole membrane protein 1</fullName>
    </recommendedName>
</protein>
<gene>
    <name evidence="3" type="ORF">LSTR_LSTR000971</name>
</gene>
<reference evidence="3 4" key="1">
    <citation type="journal article" date="2017" name="Gigascience">
        <title>Genome sequence of the small brown planthopper, Laodelphax striatellus.</title>
        <authorList>
            <person name="Zhu J."/>
            <person name="Jiang F."/>
            <person name="Wang X."/>
            <person name="Yang P."/>
            <person name="Bao Y."/>
            <person name="Zhao W."/>
            <person name="Wang W."/>
            <person name="Lu H."/>
            <person name="Wang Q."/>
            <person name="Cui N."/>
            <person name="Li J."/>
            <person name="Chen X."/>
            <person name="Luo L."/>
            <person name="Yu J."/>
            <person name="Kang L."/>
            <person name="Cui F."/>
        </authorList>
    </citation>
    <scope>NUCLEOTIDE SEQUENCE [LARGE SCALE GENOMIC DNA]</scope>
    <source>
        <strain evidence="3">Lst14</strain>
    </source>
</reference>
<feature type="transmembrane region" description="Helical" evidence="2">
    <location>
        <begin position="95"/>
        <end position="113"/>
    </location>
</feature>
<evidence type="ECO:0008006" key="5">
    <source>
        <dbReference type="Google" id="ProtNLM"/>
    </source>
</evidence>
<keyword evidence="4" id="KW-1185">Reference proteome</keyword>
<evidence type="ECO:0000313" key="3">
    <source>
        <dbReference type="EMBL" id="RZF39450.1"/>
    </source>
</evidence>
<feature type="transmembrane region" description="Helical" evidence="2">
    <location>
        <begin position="270"/>
        <end position="286"/>
    </location>
</feature>
<organism evidence="3 4">
    <name type="scientific">Laodelphax striatellus</name>
    <name type="common">Small brown planthopper</name>
    <name type="synonym">Delphax striatella</name>
    <dbReference type="NCBI Taxonomy" id="195883"/>
    <lineage>
        <taxon>Eukaryota</taxon>
        <taxon>Metazoa</taxon>
        <taxon>Ecdysozoa</taxon>
        <taxon>Arthropoda</taxon>
        <taxon>Hexapoda</taxon>
        <taxon>Insecta</taxon>
        <taxon>Pterygota</taxon>
        <taxon>Neoptera</taxon>
        <taxon>Paraneoptera</taxon>
        <taxon>Hemiptera</taxon>
        <taxon>Auchenorrhyncha</taxon>
        <taxon>Fulgoroidea</taxon>
        <taxon>Delphacidae</taxon>
        <taxon>Criomorphinae</taxon>
        <taxon>Laodelphax</taxon>
    </lineage>
</organism>